<keyword evidence="2" id="KW-1185">Reference proteome</keyword>
<proteinExistence type="predicted"/>
<organism evidence="1 2">
    <name type="scientific">Salmo trutta</name>
    <name type="common">Brown trout</name>
    <dbReference type="NCBI Taxonomy" id="8032"/>
    <lineage>
        <taxon>Eukaryota</taxon>
        <taxon>Metazoa</taxon>
        <taxon>Chordata</taxon>
        <taxon>Craniata</taxon>
        <taxon>Vertebrata</taxon>
        <taxon>Euteleostomi</taxon>
        <taxon>Actinopterygii</taxon>
        <taxon>Neopterygii</taxon>
        <taxon>Teleostei</taxon>
        <taxon>Protacanthopterygii</taxon>
        <taxon>Salmoniformes</taxon>
        <taxon>Salmonidae</taxon>
        <taxon>Salmoninae</taxon>
        <taxon>Salmo</taxon>
    </lineage>
</organism>
<reference evidence="1" key="1">
    <citation type="submission" date="2025-08" db="UniProtKB">
        <authorList>
            <consortium name="Ensembl"/>
        </authorList>
    </citation>
    <scope>IDENTIFICATION</scope>
</reference>
<evidence type="ECO:0000313" key="2">
    <source>
        <dbReference type="Proteomes" id="UP000472277"/>
    </source>
</evidence>
<dbReference type="GeneTree" id="ENSGT00950000182812"/>
<reference evidence="1" key="2">
    <citation type="submission" date="2025-09" db="UniProtKB">
        <authorList>
            <consortium name="Ensembl"/>
        </authorList>
    </citation>
    <scope>IDENTIFICATION</scope>
</reference>
<dbReference type="PANTHER" id="PTHR45913:SF9">
    <property type="entry name" value="GENERAL TRANSCRIPTION FACTOR II-I REPEAT DOMAIN-CONTAINING PROTEIN 2-LIKE-RELATED"/>
    <property type="match status" value="1"/>
</dbReference>
<accession>A0A674BUM4</accession>
<dbReference type="AlphaFoldDB" id="A0A674BUM4"/>
<dbReference type="Ensembl" id="ENSSTUT00000079536.1">
    <property type="protein sequence ID" value="ENSSTUP00000074823.1"/>
    <property type="gene ID" value="ENSSTUG00000032840.1"/>
</dbReference>
<sequence length="373" mass="42357">MSSEQRASRSKELLSQLQKQQGLFTKLHAANNGIASASYVLSHKIAKHGKPFAEGEFLKECLLDTVAILCTDKIAKIIFLHCINHQEVLCKCVLKMSHVVDTVTKLHKRQFVSLLEETESGHADLIYHTNGRWLSLGKVLKRVWDLKSEIIKNGWLILPSQWTSWPSLNSKLQGKGLFPHQMYSLVKAFKGKLLLLTRQVEANNLTHLPTLLVCSLSDDQREKYALLLRALNGEFSRRFEDFIVLENDMLLVSSPFTFNVDNAPTDLQLELIDLQSDAVIGELFKTISLTRFYGSLDEQNFPMIKSHAQKMFVLFGSTYVCEQTFSVMKYNKSRHRSSLTDSHLSAILRIATSETTPDFTALVNAHQRLHSSH</sequence>
<dbReference type="Proteomes" id="UP000472277">
    <property type="component" value="Chromosome 11"/>
</dbReference>
<evidence type="ECO:0008006" key="3">
    <source>
        <dbReference type="Google" id="ProtNLM"/>
    </source>
</evidence>
<evidence type="ECO:0000313" key="1">
    <source>
        <dbReference type="Ensembl" id="ENSSTUP00000074823.1"/>
    </source>
</evidence>
<protein>
    <recommendedName>
        <fullName evidence="3">HAT C-terminal dimerisation domain-containing protein</fullName>
    </recommendedName>
</protein>
<name>A0A674BUM4_SALTR</name>
<dbReference type="PANTHER" id="PTHR45913">
    <property type="entry name" value="EPM2A-INTERACTING PROTEIN 1"/>
    <property type="match status" value="1"/>
</dbReference>